<gene>
    <name evidence="1" type="ORF">MACH08_42630</name>
</gene>
<dbReference type="Proteomes" id="UP001275436">
    <property type="component" value="Unassembled WGS sequence"/>
</dbReference>
<proteinExistence type="predicted"/>
<name>A0ABQ5TRP6_9BACI</name>
<dbReference type="EMBL" id="BSKO01000002">
    <property type="protein sequence ID" value="GLO68479.1"/>
    <property type="molecule type" value="Genomic_DNA"/>
</dbReference>
<reference evidence="1 2" key="1">
    <citation type="submission" date="2023-02" db="EMBL/GenBank/DDBJ databases">
        <title>Oceanobacillus kimchii IFOP_LL358 isolated form Alexandrium catenella lab strain.</title>
        <authorList>
            <person name="Gajardo G."/>
            <person name="Ueki S."/>
            <person name="Maruyama F."/>
        </authorList>
    </citation>
    <scope>NUCLEOTIDE SEQUENCE [LARGE SCALE GENOMIC DNA]</scope>
    <source>
        <strain evidence="1 2">IFOP_LL358</strain>
    </source>
</reference>
<dbReference type="RefSeq" id="WP_317958698.1">
    <property type="nucleotide sequence ID" value="NZ_BSKO01000002.1"/>
</dbReference>
<keyword evidence="2" id="KW-1185">Reference proteome</keyword>
<protein>
    <submittedName>
        <fullName evidence="1">Uncharacterized protein</fullName>
    </submittedName>
</protein>
<accession>A0ABQ5TRP6</accession>
<organism evidence="1 2">
    <name type="scientific">Oceanobacillus kimchii</name>
    <dbReference type="NCBI Taxonomy" id="746691"/>
    <lineage>
        <taxon>Bacteria</taxon>
        <taxon>Bacillati</taxon>
        <taxon>Bacillota</taxon>
        <taxon>Bacilli</taxon>
        <taxon>Bacillales</taxon>
        <taxon>Bacillaceae</taxon>
        <taxon>Oceanobacillus</taxon>
    </lineage>
</organism>
<evidence type="ECO:0000313" key="2">
    <source>
        <dbReference type="Proteomes" id="UP001275436"/>
    </source>
</evidence>
<evidence type="ECO:0000313" key="1">
    <source>
        <dbReference type="EMBL" id="GLO68479.1"/>
    </source>
</evidence>
<comment type="caution">
    <text evidence="1">The sequence shown here is derived from an EMBL/GenBank/DDBJ whole genome shotgun (WGS) entry which is preliminary data.</text>
</comment>
<sequence length="119" mass="13669">MIQVIGSSDIYSTNGEISMSFVEDNLNDKLVKFDVISESTTQQESRVTIKFIMNMNKIVHCITLEDYNSHIFKAFNSLLPGNLYAQPVMVYKIIPIKGEPIKHFKDHMVEHENSILFNT</sequence>